<evidence type="ECO:0000313" key="2">
    <source>
        <dbReference type="Proteomes" id="UP000663841"/>
    </source>
</evidence>
<dbReference type="EMBL" id="CAJMWW010000091">
    <property type="protein sequence ID" value="CAE6439183.1"/>
    <property type="molecule type" value="Genomic_DNA"/>
</dbReference>
<gene>
    <name evidence="1" type="ORF">RDB_LOCUS88769</name>
</gene>
<name>A0A8H2Y2F6_9AGAM</name>
<reference evidence="1" key="1">
    <citation type="submission" date="2021-01" db="EMBL/GenBank/DDBJ databases">
        <authorList>
            <person name="Kaushik A."/>
        </authorList>
    </citation>
    <scope>NUCLEOTIDE SEQUENCE</scope>
    <source>
        <strain evidence="1">AG3-T5</strain>
    </source>
</reference>
<sequence>MELEDGKMLLKTSQVIEDEANDKVAEAVVNELGSLALAIVQAGACICVHQYSLQPYLDMCRTYRGELLEHYKDSTPKRDDHKRSDFTTWEVSLRKLSPQTIELFRLLAFMHHDRIPKDTFRRAYLKVGLNKRVALTNEYASAESAIADFLSTFKTSSGDWYRPAFL</sequence>
<protein>
    <submittedName>
        <fullName evidence="1">Uncharacterized protein</fullName>
    </submittedName>
</protein>
<dbReference type="Proteomes" id="UP000663841">
    <property type="component" value="Unassembled WGS sequence"/>
</dbReference>
<proteinExistence type="predicted"/>
<comment type="caution">
    <text evidence="1">The sequence shown here is derived from an EMBL/GenBank/DDBJ whole genome shotgun (WGS) entry which is preliminary data.</text>
</comment>
<organism evidence="1 2">
    <name type="scientific">Rhizoctonia solani</name>
    <dbReference type="NCBI Taxonomy" id="456999"/>
    <lineage>
        <taxon>Eukaryota</taxon>
        <taxon>Fungi</taxon>
        <taxon>Dikarya</taxon>
        <taxon>Basidiomycota</taxon>
        <taxon>Agaricomycotina</taxon>
        <taxon>Agaricomycetes</taxon>
        <taxon>Cantharellales</taxon>
        <taxon>Ceratobasidiaceae</taxon>
        <taxon>Rhizoctonia</taxon>
    </lineage>
</organism>
<dbReference type="AlphaFoldDB" id="A0A8H2Y2F6"/>
<evidence type="ECO:0000313" key="1">
    <source>
        <dbReference type="EMBL" id="CAE6439183.1"/>
    </source>
</evidence>
<accession>A0A8H2Y2F6</accession>